<evidence type="ECO:0000313" key="2">
    <source>
        <dbReference type="Proteomes" id="UP000001578"/>
    </source>
</evidence>
<protein>
    <submittedName>
        <fullName evidence="1">Uncharacterized protein</fullName>
    </submittedName>
</protein>
<proteinExistence type="predicted"/>
<sequence>MFAKSERADRRSGVERATLDFIMAFLHQWQRRADRLSQRSVLSFLFRSVKETPSFKRTKGGAQRLAGEECRLMLGQTHSSRDVCAVLCGRDI</sequence>
<dbReference type="EMBL" id="CP000557">
    <property type="protein sequence ID" value="ABO65592.1"/>
    <property type="molecule type" value="Genomic_DNA"/>
</dbReference>
<reference evidence="1 2" key="1">
    <citation type="journal article" date="2007" name="Proc. Natl. Acad. Sci. U.S.A.">
        <title>Genome and proteome of long-chain alkane degrading Geobacillus thermodenitrificans NG80-2 isolated from a deep-subsurface oil reservoir.</title>
        <authorList>
            <person name="Feng L."/>
            <person name="Wang W."/>
            <person name="Cheng J."/>
            <person name="Ren Y."/>
            <person name="Zhao G."/>
            <person name="Gao C."/>
            <person name="Tang Y."/>
            <person name="Liu X."/>
            <person name="Han W."/>
            <person name="Peng X."/>
            <person name="Liu R."/>
            <person name="Wang L."/>
        </authorList>
    </citation>
    <scope>NUCLEOTIDE SEQUENCE [LARGE SCALE GENOMIC DNA]</scope>
    <source>
        <strain evidence="1 2">NG80-2</strain>
    </source>
</reference>
<accession>A4IJT8</accession>
<dbReference type="HOGENOM" id="CLU_2409102_0_0_9"/>
<dbReference type="KEGG" id="gtn:GTNG_0208"/>
<dbReference type="Proteomes" id="UP000001578">
    <property type="component" value="Chromosome"/>
</dbReference>
<name>A4IJT8_GEOTN</name>
<evidence type="ECO:0000313" key="1">
    <source>
        <dbReference type="EMBL" id="ABO65592.1"/>
    </source>
</evidence>
<dbReference type="AlphaFoldDB" id="A4IJT8"/>
<gene>
    <name evidence="1" type="ordered locus">GTNG_0208</name>
</gene>
<organism evidence="1 2">
    <name type="scientific">Geobacillus thermodenitrificans (strain NG80-2)</name>
    <dbReference type="NCBI Taxonomy" id="420246"/>
    <lineage>
        <taxon>Bacteria</taxon>
        <taxon>Bacillati</taxon>
        <taxon>Bacillota</taxon>
        <taxon>Bacilli</taxon>
        <taxon>Bacillales</taxon>
        <taxon>Anoxybacillaceae</taxon>
        <taxon>Geobacillus</taxon>
    </lineage>
</organism>